<dbReference type="Pfam" id="PF13229">
    <property type="entry name" value="Beta_helix"/>
    <property type="match status" value="1"/>
</dbReference>
<dbReference type="Proteomes" id="UP000177279">
    <property type="component" value="Unassembled WGS sequence"/>
</dbReference>
<dbReference type="SMART" id="SM00710">
    <property type="entry name" value="PbH1"/>
    <property type="match status" value="6"/>
</dbReference>
<dbReference type="Gene3D" id="2.160.20.10">
    <property type="entry name" value="Single-stranded right-handed beta-helix, Pectin lyase-like"/>
    <property type="match status" value="1"/>
</dbReference>
<feature type="domain" description="Right handed beta helix" evidence="2">
    <location>
        <begin position="127"/>
        <end position="314"/>
    </location>
</feature>
<keyword evidence="1" id="KW-0732">Signal</keyword>
<feature type="domain" description="Pesticidal crystal protein Cry22Aa Ig-like" evidence="3">
    <location>
        <begin position="380"/>
        <end position="446"/>
    </location>
</feature>
<evidence type="ECO:0000313" key="4">
    <source>
        <dbReference type="EMBL" id="OHA96757.1"/>
    </source>
</evidence>
<dbReference type="InterPro" id="IPR032179">
    <property type="entry name" value="Cry22Aa_Ig-like"/>
</dbReference>
<organism evidence="4 5">
    <name type="scientific">Candidatus Zambryskibacteria bacterium RIFCSPHIGHO2_02_FULL_43_37</name>
    <dbReference type="NCBI Taxonomy" id="1802749"/>
    <lineage>
        <taxon>Bacteria</taxon>
        <taxon>Candidatus Zambryskiibacteriota</taxon>
    </lineage>
</organism>
<dbReference type="InterPro" id="IPR013783">
    <property type="entry name" value="Ig-like_fold"/>
</dbReference>
<accession>A0A1G2THJ8</accession>
<evidence type="ECO:0000259" key="2">
    <source>
        <dbReference type="Pfam" id="PF13229"/>
    </source>
</evidence>
<dbReference type="Gene3D" id="2.60.40.10">
    <property type="entry name" value="Immunoglobulins"/>
    <property type="match status" value="1"/>
</dbReference>
<gene>
    <name evidence="4" type="ORF">A3D49_02865</name>
</gene>
<dbReference type="InterPro" id="IPR011050">
    <property type="entry name" value="Pectin_lyase_fold/virulence"/>
</dbReference>
<reference evidence="4 5" key="1">
    <citation type="journal article" date="2016" name="Nat. Commun.">
        <title>Thousands of microbial genomes shed light on interconnected biogeochemical processes in an aquifer system.</title>
        <authorList>
            <person name="Anantharaman K."/>
            <person name="Brown C.T."/>
            <person name="Hug L.A."/>
            <person name="Sharon I."/>
            <person name="Castelle C.J."/>
            <person name="Probst A.J."/>
            <person name="Thomas B.C."/>
            <person name="Singh A."/>
            <person name="Wilkins M.J."/>
            <person name="Karaoz U."/>
            <person name="Brodie E.L."/>
            <person name="Williams K.H."/>
            <person name="Hubbard S.S."/>
            <person name="Banfield J.F."/>
        </authorList>
    </citation>
    <scope>NUCLEOTIDE SEQUENCE [LARGE SCALE GENOMIC DNA]</scope>
</reference>
<comment type="caution">
    <text evidence="4">The sequence shown here is derived from an EMBL/GenBank/DDBJ whole genome shotgun (WGS) entry which is preliminary data.</text>
</comment>
<feature type="chain" id="PRO_5009584581" description="Pesticidal crystal protein Cry22Aa Ig-like domain-containing protein" evidence="1">
    <location>
        <begin position="22"/>
        <end position="537"/>
    </location>
</feature>
<dbReference type="Pfam" id="PF16403">
    <property type="entry name" value="Bact_surface_Ig-like"/>
    <property type="match status" value="1"/>
</dbReference>
<dbReference type="EMBL" id="MHVS01000004">
    <property type="protein sequence ID" value="OHA96757.1"/>
    <property type="molecule type" value="Genomic_DNA"/>
</dbReference>
<dbReference type="AlphaFoldDB" id="A0A1G2THJ8"/>
<feature type="signal peptide" evidence="1">
    <location>
        <begin position="1"/>
        <end position="21"/>
    </location>
</feature>
<dbReference type="SUPFAM" id="SSF51126">
    <property type="entry name" value="Pectin lyase-like"/>
    <property type="match status" value="1"/>
</dbReference>
<protein>
    <recommendedName>
        <fullName evidence="6">Pesticidal crystal protein Cry22Aa Ig-like domain-containing protein</fullName>
    </recommendedName>
</protein>
<dbReference type="InterPro" id="IPR006626">
    <property type="entry name" value="PbH1"/>
</dbReference>
<evidence type="ECO:0000259" key="3">
    <source>
        <dbReference type="Pfam" id="PF16403"/>
    </source>
</evidence>
<dbReference type="InterPro" id="IPR012334">
    <property type="entry name" value="Pectin_lyas_fold"/>
</dbReference>
<proteinExistence type="predicted"/>
<name>A0A1G2THJ8_9BACT</name>
<evidence type="ECO:0000313" key="5">
    <source>
        <dbReference type="Proteomes" id="UP000177279"/>
    </source>
</evidence>
<sequence>MKKLLVFGLVLGFAVAGTAQASTLHVDPSGIWTEGEATSTAYTTIQAAVDAAAPGDMINVAVGTYAESVLVNKALILSGGNGTKPVISGLAPDNYIVKVTGASDVTLDNLEINGGGIAAGDNTFSYGVWVSGSGAEGSPVEIKNSIVKNVWNASPTAAIDVDSTSYALINNVDVSGFQKRGIRFTNSSGKVFDGDVMGESVDGTTRVQNLINLWGGSSVEIYNNTLHDAKSSGGTPTWDSPAIFISSYGGSGNSQANVHDNEIYNGDTGIVVTSVYATVDGSSATVTNNNFHDLNWGINFETETGSAVVHENSFTTVNKAVNAEGDGSPLATPPATNAENNWWGTHASSTFASQISGLVDFDPWYVDAAKTSLSDIPLTITLNGDATTMVWTANGFTDLGVTATGPLVQVSTSGSVNDDVAGTYVLTYTATDVFENTVSTTRTVVVQASSNGGGGRSSGAASSQALQAVNNAGVTLPPPAAGVIGQVLGETTMNVANMTVAERQAAIVSVRSQIAGLIQQLLGLLQAQLAAAIAAGN</sequence>
<evidence type="ECO:0008006" key="6">
    <source>
        <dbReference type="Google" id="ProtNLM"/>
    </source>
</evidence>
<dbReference type="InterPro" id="IPR039448">
    <property type="entry name" value="Beta_helix"/>
</dbReference>
<evidence type="ECO:0000256" key="1">
    <source>
        <dbReference type="SAM" id="SignalP"/>
    </source>
</evidence>